<feature type="transmembrane region" description="Helical" evidence="1">
    <location>
        <begin position="114"/>
        <end position="133"/>
    </location>
</feature>
<accession>A0A9D1CY76</accession>
<dbReference type="InterPro" id="IPR036259">
    <property type="entry name" value="MFS_trans_sf"/>
</dbReference>
<reference evidence="2" key="1">
    <citation type="submission" date="2020-10" db="EMBL/GenBank/DDBJ databases">
        <authorList>
            <person name="Gilroy R."/>
        </authorList>
    </citation>
    <scope>NUCLEOTIDE SEQUENCE</scope>
    <source>
        <strain evidence="2">ChiSjej6B24-2974</strain>
    </source>
</reference>
<dbReference type="SUPFAM" id="SSF103473">
    <property type="entry name" value="MFS general substrate transporter"/>
    <property type="match status" value="1"/>
</dbReference>
<name>A0A9D1CY76_9FIRM</name>
<keyword evidence="1" id="KW-1133">Transmembrane helix</keyword>
<comment type="caution">
    <text evidence="2">The sequence shown here is derived from an EMBL/GenBank/DDBJ whole genome shotgun (WGS) entry which is preliminary data.</text>
</comment>
<proteinExistence type="predicted"/>
<feature type="transmembrane region" description="Helical" evidence="1">
    <location>
        <begin position="71"/>
        <end position="93"/>
    </location>
</feature>
<evidence type="ECO:0000313" key="2">
    <source>
        <dbReference type="EMBL" id="HIQ84049.1"/>
    </source>
</evidence>
<reference evidence="2" key="2">
    <citation type="journal article" date="2021" name="PeerJ">
        <title>Extensive microbial diversity within the chicken gut microbiome revealed by metagenomics and culture.</title>
        <authorList>
            <person name="Gilroy R."/>
            <person name="Ravi A."/>
            <person name="Getino M."/>
            <person name="Pursley I."/>
            <person name="Horton D.L."/>
            <person name="Alikhan N.F."/>
            <person name="Baker D."/>
            <person name="Gharbi K."/>
            <person name="Hall N."/>
            <person name="Watson M."/>
            <person name="Adriaenssens E.M."/>
            <person name="Foster-Nyarko E."/>
            <person name="Jarju S."/>
            <person name="Secka A."/>
            <person name="Antonio M."/>
            <person name="Oren A."/>
            <person name="Chaudhuri R.R."/>
            <person name="La Ragione R."/>
            <person name="Hildebrand F."/>
            <person name="Pallen M.J."/>
        </authorList>
    </citation>
    <scope>NUCLEOTIDE SEQUENCE</scope>
    <source>
        <strain evidence="2">ChiSjej6B24-2974</strain>
    </source>
</reference>
<feature type="transmembrane region" description="Helical" evidence="1">
    <location>
        <begin position="145"/>
        <end position="163"/>
    </location>
</feature>
<keyword evidence="1" id="KW-0472">Membrane</keyword>
<dbReference type="AlphaFoldDB" id="A0A9D1CY76"/>
<evidence type="ECO:0000256" key="1">
    <source>
        <dbReference type="SAM" id="Phobius"/>
    </source>
</evidence>
<protein>
    <submittedName>
        <fullName evidence="2">Uncharacterized protein</fullName>
    </submittedName>
</protein>
<dbReference type="EMBL" id="DVFZ01000122">
    <property type="protein sequence ID" value="HIQ84049.1"/>
    <property type="molecule type" value="Genomic_DNA"/>
</dbReference>
<keyword evidence="1" id="KW-0812">Transmembrane</keyword>
<gene>
    <name evidence="2" type="ORF">IAA52_13245</name>
</gene>
<sequence length="175" mass="19378">MMNDMNVSFAAGALVGILLVILFALWKKRRGTEPRYDERQVVARAKAAQLALGVLAALMLVNGFVREILQTAWAGPFLEAGTLLMAAATVYVLRCVWTDAYFSLRERPKTWAHIFAVVMVLNAVLGVVSILRGEMVENGLLTFRAANPMLAAMFAVLLIALALKRRKDRREEAET</sequence>
<dbReference type="Proteomes" id="UP000824260">
    <property type="component" value="Unassembled WGS sequence"/>
</dbReference>
<feature type="transmembrane region" description="Helical" evidence="1">
    <location>
        <begin position="47"/>
        <end position="65"/>
    </location>
</feature>
<evidence type="ECO:0000313" key="3">
    <source>
        <dbReference type="Proteomes" id="UP000824260"/>
    </source>
</evidence>
<feature type="transmembrane region" description="Helical" evidence="1">
    <location>
        <begin position="6"/>
        <end position="26"/>
    </location>
</feature>
<organism evidence="2 3">
    <name type="scientific">Candidatus Pullichristensenella stercorigallinarum</name>
    <dbReference type="NCBI Taxonomy" id="2840909"/>
    <lineage>
        <taxon>Bacteria</taxon>
        <taxon>Bacillati</taxon>
        <taxon>Bacillota</taxon>
        <taxon>Clostridia</taxon>
        <taxon>Candidatus Pullichristensenella</taxon>
    </lineage>
</organism>